<protein>
    <submittedName>
        <fullName evidence="1">Pectate lyase</fullName>
        <ecNumber evidence="1">4.2.2.2</ecNumber>
    </submittedName>
</protein>
<keyword evidence="2" id="KW-1185">Reference proteome</keyword>
<dbReference type="GO" id="GO:0030570">
    <property type="term" value="F:pectate lyase activity"/>
    <property type="evidence" value="ECO:0007669"/>
    <property type="project" value="UniProtKB-EC"/>
</dbReference>
<dbReference type="Pfam" id="PF09492">
    <property type="entry name" value="Pec_lyase"/>
    <property type="match status" value="1"/>
</dbReference>
<dbReference type="EC" id="4.2.2.2" evidence="1"/>
<organism evidence="1 2">
    <name type="scientific">Hymenobacter sediminicola</name>
    <dbReference type="NCBI Taxonomy" id="2761579"/>
    <lineage>
        <taxon>Bacteria</taxon>
        <taxon>Pseudomonadati</taxon>
        <taxon>Bacteroidota</taxon>
        <taxon>Cytophagia</taxon>
        <taxon>Cytophagales</taxon>
        <taxon>Hymenobacteraceae</taxon>
        <taxon>Hymenobacter</taxon>
    </lineage>
</organism>
<gene>
    <name evidence="1" type="primary">pelA</name>
    <name evidence="1" type="ORF">H4317_12685</name>
</gene>
<reference evidence="1 2" key="1">
    <citation type="submission" date="2020-08" db="EMBL/GenBank/DDBJ databases">
        <title>Hymenobacter sp. S2-20-2 genome sequencing.</title>
        <authorList>
            <person name="Jin L."/>
        </authorList>
    </citation>
    <scope>NUCLEOTIDE SEQUENCE [LARGE SCALE GENOMIC DNA]</scope>
    <source>
        <strain evidence="1 2">S2-20-2</strain>
    </source>
</reference>
<dbReference type="Gene3D" id="1.50.10.20">
    <property type="match status" value="1"/>
</dbReference>
<evidence type="ECO:0000313" key="1">
    <source>
        <dbReference type="EMBL" id="QNH64159.1"/>
    </source>
</evidence>
<dbReference type="InterPro" id="IPR012669">
    <property type="entry name" value="Pectate_lyase"/>
</dbReference>
<dbReference type="AlphaFoldDB" id="A0A7G7WCR6"/>
<dbReference type="NCBIfam" id="TIGR02474">
    <property type="entry name" value="pec_lyase"/>
    <property type="match status" value="1"/>
</dbReference>
<evidence type="ECO:0000313" key="2">
    <source>
        <dbReference type="Proteomes" id="UP000515489"/>
    </source>
</evidence>
<sequence length="323" mass="35997">MLVYQRSVGGWPKAVGNAKVEYSKPLSTALRASTLADAGRNDATIDNDATTREIRYLAKAFKATGKAEYKAAAEKGIRFLLQMQYPNGGFPQYYPDKSGYRHQITYNDNAMVKALQVLRDVSRRTNDLDVLDASLTEPAAKAVDLGIDCMLKTQYVQRGKLTAWCAQHDEKTLLPAKARAFELASLSGMETVGIVRFLMDTDNPSPAIRQSVDAAVAWLDAVKLTGYTVKDQPDPKQPKGFDRVIVPEAGSTIWARFYDLNTNQPIYVGRTSKPMPQLADIEYERRTGYAYAGVWPEKLLSRDYARWKQKWNTNASPAPGSIK</sequence>
<keyword evidence="1" id="KW-0456">Lyase</keyword>
<dbReference type="KEGG" id="hsk:H4317_12685"/>
<dbReference type="Proteomes" id="UP000515489">
    <property type="component" value="Chromosome"/>
</dbReference>
<name>A0A7G7WCR6_9BACT</name>
<accession>A0A7G7WCR6</accession>
<dbReference type="EMBL" id="CP060202">
    <property type="protein sequence ID" value="QNH64159.1"/>
    <property type="molecule type" value="Genomic_DNA"/>
</dbReference>
<dbReference type="SUPFAM" id="SSF81853">
    <property type="entry name" value="Family 10 polysaccharide lyase"/>
    <property type="match status" value="1"/>
</dbReference>
<proteinExistence type="predicted"/>